<name>A0A0F8ZSY7_9ZZZZ</name>
<comment type="caution">
    <text evidence="1">The sequence shown here is derived from an EMBL/GenBank/DDBJ whole genome shotgun (WGS) entry which is preliminary data.</text>
</comment>
<gene>
    <name evidence="1" type="ORF">LCGC14_2658020</name>
</gene>
<dbReference type="EMBL" id="LAZR01046277">
    <property type="protein sequence ID" value="KKK96913.1"/>
    <property type="molecule type" value="Genomic_DNA"/>
</dbReference>
<proteinExistence type="predicted"/>
<dbReference type="AlphaFoldDB" id="A0A0F8ZSY7"/>
<reference evidence="1" key="1">
    <citation type="journal article" date="2015" name="Nature">
        <title>Complex archaea that bridge the gap between prokaryotes and eukaryotes.</title>
        <authorList>
            <person name="Spang A."/>
            <person name="Saw J.H."/>
            <person name="Jorgensen S.L."/>
            <person name="Zaremba-Niedzwiedzka K."/>
            <person name="Martijn J."/>
            <person name="Lind A.E."/>
            <person name="van Eijk R."/>
            <person name="Schleper C."/>
            <person name="Guy L."/>
            <person name="Ettema T.J."/>
        </authorList>
    </citation>
    <scope>NUCLEOTIDE SEQUENCE</scope>
</reference>
<organism evidence="1">
    <name type="scientific">marine sediment metagenome</name>
    <dbReference type="NCBI Taxonomy" id="412755"/>
    <lineage>
        <taxon>unclassified sequences</taxon>
        <taxon>metagenomes</taxon>
        <taxon>ecological metagenomes</taxon>
    </lineage>
</organism>
<evidence type="ECO:0000313" key="1">
    <source>
        <dbReference type="EMBL" id="KKK96913.1"/>
    </source>
</evidence>
<feature type="non-terminal residue" evidence="1">
    <location>
        <position position="130"/>
    </location>
</feature>
<accession>A0A0F8ZSY7</accession>
<sequence length="130" mass="15593">MKYNSWCNDRPIKAILKELLGGKNGWNICQKSIQLDILENSLKPTFDYLKPLKLNMNPYLREIIKPSYILPRIPDLSQFITLKSRPDIICFKDNILIMIENKTRLFNKIQRDVWKKLSINEKIYFDHYFI</sequence>
<protein>
    <submittedName>
        <fullName evidence="1">Uncharacterized protein</fullName>
    </submittedName>
</protein>